<evidence type="ECO:0008006" key="3">
    <source>
        <dbReference type="Google" id="ProtNLM"/>
    </source>
</evidence>
<dbReference type="eggNOG" id="ENOG5033ZHP">
    <property type="taxonomic scope" value="Bacteria"/>
</dbReference>
<keyword evidence="2" id="KW-1185">Reference proteome</keyword>
<proteinExistence type="predicted"/>
<reference evidence="1 2" key="1">
    <citation type="submission" date="2010-12" db="EMBL/GenBank/DDBJ databases">
        <authorList>
            <person name="Muzny D."/>
            <person name="Qin X."/>
            <person name="Deng J."/>
            <person name="Jiang H."/>
            <person name="Liu Y."/>
            <person name="Qu J."/>
            <person name="Song X.-Z."/>
            <person name="Zhang L."/>
            <person name="Thornton R."/>
            <person name="Coyle M."/>
            <person name="Francisco L."/>
            <person name="Jackson L."/>
            <person name="Javaid M."/>
            <person name="Korchina V."/>
            <person name="Kovar C."/>
            <person name="Mata R."/>
            <person name="Mathew T."/>
            <person name="Ngo R."/>
            <person name="Nguyen L."/>
            <person name="Nguyen N."/>
            <person name="Okwuonu G."/>
            <person name="Ongeri F."/>
            <person name="Pham C."/>
            <person name="Simmons D."/>
            <person name="Wilczek-Boney K."/>
            <person name="Hale W."/>
            <person name="Jakkamsetti A."/>
            <person name="Pham P."/>
            <person name="Ruth R."/>
            <person name="San Lucas F."/>
            <person name="Warren J."/>
            <person name="Zhang J."/>
            <person name="Zhao Z."/>
            <person name="Zhou C."/>
            <person name="Zhu D."/>
            <person name="Lee S."/>
            <person name="Bess C."/>
            <person name="Blankenburg K."/>
            <person name="Forbes L."/>
            <person name="Fu Q."/>
            <person name="Gubbala S."/>
            <person name="Hirani K."/>
            <person name="Jayaseelan J.C."/>
            <person name="Lara F."/>
            <person name="Munidasa M."/>
            <person name="Palculict T."/>
            <person name="Patil S."/>
            <person name="Pu L.-L."/>
            <person name="Saada N."/>
            <person name="Tang L."/>
            <person name="Weissenberger G."/>
            <person name="Zhu Y."/>
            <person name="Hemphill L."/>
            <person name="Shang Y."/>
            <person name="Youmans B."/>
            <person name="Ayvaz T."/>
            <person name="Ross M."/>
            <person name="Santibanez J."/>
            <person name="Aqrawi P."/>
            <person name="Gross S."/>
            <person name="Joshi V."/>
            <person name="Fowler G."/>
            <person name="Nazareth L."/>
            <person name="Reid J."/>
            <person name="Worley K."/>
            <person name="Petrosino J."/>
            <person name="Highlander S."/>
            <person name="Gibbs R."/>
        </authorList>
    </citation>
    <scope>NUCLEOTIDE SEQUENCE [LARGE SCALE GENOMIC DNA]</scope>
    <source>
        <strain evidence="1 2">DSM 15606</strain>
    </source>
</reference>
<dbReference type="EMBL" id="AEQO01000116">
    <property type="protein sequence ID" value="EFV04513.1"/>
    <property type="molecule type" value="Genomic_DNA"/>
</dbReference>
<evidence type="ECO:0000313" key="1">
    <source>
        <dbReference type="EMBL" id="EFV04513.1"/>
    </source>
</evidence>
<dbReference type="Pfam" id="PF12099">
    <property type="entry name" value="DUF3575"/>
    <property type="match status" value="1"/>
</dbReference>
<protein>
    <recommendedName>
        <fullName evidence="3">DUF3575 domain-containing protein</fullName>
    </recommendedName>
</protein>
<dbReference type="HOGENOM" id="CLU_032555_0_0_10"/>
<comment type="caution">
    <text evidence="1">The sequence shown here is derived from an EMBL/GenBank/DDBJ whole genome shotgun (WGS) entry which is preliminary data.</text>
</comment>
<gene>
    <name evidence="1" type="ORF">HMPREF9420_1308</name>
</gene>
<sequence length="368" mass="42775">MLFIVPADAQQLYYNKVDTLTFGQRFNIRTNTVDWLALTPNIGVEFTLGNKNWSKWTLGVQGRLNWKEQSKETLYHVYDLYDGRLQLRKYWHGKKPTSVFYWGIYAGANSFDIKLNATGRKGNSVFGGLMFGYVHQLYGYMNGSRLDLDLGLNGGVVFAKFKEYKRVLNGNRYEYQTTKPENGYKLTFQPLIYAASTDVIRASLVYHFGPNVANKYKKRMMVDNNYRITLANLKLQRDSINEANKVAARVRRDSLEKVDYEKRFEQQRLENEKRYANDLIKAVKLGGEKTEIAPQNDANHEVKSVEEHDSVVSMMTPMPSNLVMPSRKTLAYLPLQTREHRAESKLYEVARDFVLPEWQLYLKRTKHA</sequence>
<organism evidence="1 2">
    <name type="scientific">Segatella salivae DSM 15606</name>
    <dbReference type="NCBI Taxonomy" id="888832"/>
    <lineage>
        <taxon>Bacteria</taxon>
        <taxon>Pseudomonadati</taxon>
        <taxon>Bacteroidota</taxon>
        <taxon>Bacteroidia</taxon>
        <taxon>Bacteroidales</taxon>
        <taxon>Prevotellaceae</taxon>
        <taxon>Segatella</taxon>
    </lineage>
</organism>
<dbReference type="AlphaFoldDB" id="E6MP90"/>
<dbReference type="InterPro" id="IPR021958">
    <property type="entry name" value="DUF3575"/>
</dbReference>
<evidence type="ECO:0000313" key="2">
    <source>
        <dbReference type="Proteomes" id="UP000003874"/>
    </source>
</evidence>
<dbReference type="STRING" id="888832.HMPREF9420_1308"/>
<name>E6MP90_9BACT</name>
<accession>E6MP90</accession>
<dbReference type="Proteomes" id="UP000003874">
    <property type="component" value="Unassembled WGS sequence"/>
</dbReference>